<gene>
    <name evidence="1" type="ORF">BJ970_004644</name>
</gene>
<evidence type="ECO:0000313" key="1">
    <source>
        <dbReference type="EMBL" id="MBB5157110.1"/>
    </source>
</evidence>
<name>A0A840QBC8_9PSEU</name>
<dbReference type="AlphaFoldDB" id="A0A840QBC8"/>
<evidence type="ECO:0000313" key="2">
    <source>
        <dbReference type="Proteomes" id="UP000584374"/>
    </source>
</evidence>
<reference evidence="1 2" key="1">
    <citation type="submission" date="2020-08" db="EMBL/GenBank/DDBJ databases">
        <title>Sequencing the genomes of 1000 actinobacteria strains.</title>
        <authorList>
            <person name="Klenk H.-P."/>
        </authorList>
    </citation>
    <scope>NUCLEOTIDE SEQUENCE [LARGE SCALE GENOMIC DNA]</scope>
    <source>
        <strain evidence="1 2">DSM 45584</strain>
    </source>
</reference>
<sequence>MLDDLLQQRLQGRARLQFPLFGLLADPAAIRFALGVSPLATTLCVIEQTFGIVLRYRCDPFVLCLDLSPKAVFALALLPLPPGGFSIKGCLALRDAAGEIASLRPDLFGGSLCLRQEHPSLRSRLFDDRGRTLLSELNDLRVGRYASVFGPKRFVFGPKRFVFGPQRFVFGPQRFVFGPKLFTEST</sequence>
<proteinExistence type="predicted"/>
<comment type="caution">
    <text evidence="1">The sequence shown here is derived from an EMBL/GenBank/DDBJ whole genome shotgun (WGS) entry which is preliminary data.</text>
</comment>
<dbReference type="Proteomes" id="UP000584374">
    <property type="component" value="Unassembled WGS sequence"/>
</dbReference>
<organism evidence="1 2">
    <name type="scientific">Saccharopolyspora phatthalungensis</name>
    <dbReference type="NCBI Taxonomy" id="664693"/>
    <lineage>
        <taxon>Bacteria</taxon>
        <taxon>Bacillati</taxon>
        <taxon>Actinomycetota</taxon>
        <taxon>Actinomycetes</taxon>
        <taxon>Pseudonocardiales</taxon>
        <taxon>Pseudonocardiaceae</taxon>
        <taxon>Saccharopolyspora</taxon>
    </lineage>
</organism>
<dbReference type="EMBL" id="JACHIW010000001">
    <property type="protein sequence ID" value="MBB5157110.1"/>
    <property type="molecule type" value="Genomic_DNA"/>
</dbReference>
<accession>A0A840QBC8</accession>
<protein>
    <submittedName>
        <fullName evidence="1">Uncharacterized protein</fullName>
    </submittedName>
</protein>
<keyword evidence="2" id="KW-1185">Reference proteome</keyword>